<feature type="transmembrane region" description="Helical" evidence="1">
    <location>
        <begin position="43"/>
        <end position="64"/>
    </location>
</feature>
<dbReference type="InterPro" id="IPR055120">
    <property type="entry name" value="Chs-1/2_IV_N"/>
</dbReference>
<dbReference type="Pfam" id="PF23000">
    <property type="entry name" value="ChitinSynthase_IV_N"/>
    <property type="match status" value="1"/>
</dbReference>
<organism evidence="3 4">
    <name type="scientific">Etheostoma spectabile</name>
    <name type="common">orangethroat darter</name>
    <dbReference type="NCBI Taxonomy" id="54343"/>
    <lineage>
        <taxon>Eukaryota</taxon>
        <taxon>Metazoa</taxon>
        <taxon>Chordata</taxon>
        <taxon>Craniata</taxon>
        <taxon>Vertebrata</taxon>
        <taxon>Euteleostomi</taxon>
        <taxon>Actinopterygii</taxon>
        <taxon>Neopterygii</taxon>
        <taxon>Teleostei</taxon>
        <taxon>Neoteleostei</taxon>
        <taxon>Acanthomorphata</taxon>
        <taxon>Eupercaria</taxon>
        <taxon>Perciformes</taxon>
        <taxon>Percoidei</taxon>
        <taxon>Percidae</taxon>
        <taxon>Etheostomatinae</taxon>
        <taxon>Etheostoma</taxon>
    </lineage>
</organism>
<proteinExistence type="predicted"/>
<sequence>MEELTYRGKKREGRHRDTWDPFQLNPIGAEKETKRRCFQLCQYLVAVIVGLAVLTSAVVAKGSLLVLSTMSSPTSMRSPKEKQFYMLMLVFCLVCPNVLVFLKSLWRCAFKSFVHPNMKTMSFICAIECLVSLGTSVLVLVVMPQFDVLTNLFISGGVCIVTAILQIVYKLQRDTWKILFPICSLILTVA</sequence>
<reference evidence="3 4" key="1">
    <citation type="submission" date="2019-08" db="EMBL/GenBank/DDBJ databases">
        <title>A chromosome-level genome assembly, high-density linkage maps, and genome scans reveal the genomic architecture of hybrid incompatibilities underlying speciation via character displacement in darters (Percidae: Etheostominae).</title>
        <authorList>
            <person name="Moran R.L."/>
            <person name="Catchen J.M."/>
            <person name="Fuller R.C."/>
        </authorList>
    </citation>
    <scope>NUCLEOTIDE SEQUENCE [LARGE SCALE GENOMIC DNA]</scope>
    <source>
        <strain evidence="3">EspeVRDwgs_2016</strain>
        <tissue evidence="3">Muscle</tissue>
    </source>
</reference>
<feature type="transmembrane region" description="Helical" evidence="1">
    <location>
        <begin position="84"/>
        <end position="102"/>
    </location>
</feature>
<accession>A0A5J5DQE2</accession>
<dbReference type="EMBL" id="VOFY01000001">
    <property type="protein sequence ID" value="KAA8595529.1"/>
    <property type="molecule type" value="Genomic_DNA"/>
</dbReference>
<feature type="transmembrane region" description="Helical" evidence="1">
    <location>
        <begin position="149"/>
        <end position="169"/>
    </location>
</feature>
<feature type="transmembrane region" description="Helical" evidence="1">
    <location>
        <begin position="123"/>
        <end position="143"/>
    </location>
</feature>
<evidence type="ECO:0000313" key="3">
    <source>
        <dbReference type="EMBL" id="KAA8595529.1"/>
    </source>
</evidence>
<keyword evidence="1" id="KW-1133">Transmembrane helix</keyword>
<keyword evidence="1" id="KW-0812">Transmembrane</keyword>
<gene>
    <name evidence="3" type="ORF">FQN60_010820</name>
</gene>
<keyword evidence="1" id="KW-0472">Membrane</keyword>
<dbReference type="AlphaFoldDB" id="A0A5J5DQE2"/>
<feature type="domain" description="Chitin synthase chs-1/2 N-terminal putative transporter" evidence="2">
    <location>
        <begin position="38"/>
        <end position="173"/>
    </location>
</feature>
<comment type="caution">
    <text evidence="3">The sequence shown here is derived from an EMBL/GenBank/DDBJ whole genome shotgun (WGS) entry which is preliminary data.</text>
</comment>
<keyword evidence="4" id="KW-1185">Reference proteome</keyword>
<evidence type="ECO:0000259" key="2">
    <source>
        <dbReference type="Pfam" id="PF23000"/>
    </source>
</evidence>
<feature type="non-terminal residue" evidence="3">
    <location>
        <position position="190"/>
    </location>
</feature>
<protein>
    <recommendedName>
        <fullName evidence="2">Chitin synthase chs-1/2 N-terminal putative transporter domain-containing protein</fullName>
    </recommendedName>
</protein>
<dbReference type="Proteomes" id="UP000327493">
    <property type="component" value="Chromosome 1"/>
</dbReference>
<evidence type="ECO:0000256" key="1">
    <source>
        <dbReference type="SAM" id="Phobius"/>
    </source>
</evidence>
<evidence type="ECO:0000313" key="4">
    <source>
        <dbReference type="Proteomes" id="UP000327493"/>
    </source>
</evidence>
<name>A0A5J5DQE2_9PERO</name>